<dbReference type="Gene3D" id="1.10.3210.10">
    <property type="entry name" value="Hypothetical protein af1432"/>
    <property type="match status" value="1"/>
</dbReference>
<dbReference type="Pfam" id="PF13291">
    <property type="entry name" value="ACT_4"/>
    <property type="match status" value="1"/>
</dbReference>
<dbReference type="InterPro" id="IPR012675">
    <property type="entry name" value="Beta-grasp_dom_sf"/>
</dbReference>
<evidence type="ECO:0000256" key="5">
    <source>
        <dbReference type="ARBA" id="ARBA00029754"/>
    </source>
</evidence>
<dbReference type="SMART" id="SM00471">
    <property type="entry name" value="HDc"/>
    <property type="match status" value="1"/>
</dbReference>
<dbReference type="Gene3D" id="3.10.20.30">
    <property type="match status" value="1"/>
</dbReference>
<dbReference type="CDD" id="cd01668">
    <property type="entry name" value="TGS_RSH"/>
    <property type="match status" value="1"/>
</dbReference>
<feature type="domain" description="ACT" evidence="11">
    <location>
        <begin position="660"/>
        <end position="734"/>
    </location>
</feature>
<dbReference type="CDD" id="cd05399">
    <property type="entry name" value="NT_Rel-Spo_like"/>
    <property type="match status" value="1"/>
</dbReference>
<dbReference type="InterPro" id="IPR043519">
    <property type="entry name" value="NT_sf"/>
</dbReference>
<dbReference type="CDD" id="cd04876">
    <property type="entry name" value="ACT_RelA-SpoT"/>
    <property type="match status" value="1"/>
</dbReference>
<dbReference type="InterPro" id="IPR033655">
    <property type="entry name" value="TGS_RelA/SpoT"/>
</dbReference>
<comment type="similarity">
    <text evidence="9">Belongs to the relA/spoT family.</text>
</comment>
<dbReference type="NCBIfam" id="TIGR00691">
    <property type="entry name" value="spoT_relA"/>
    <property type="match status" value="1"/>
</dbReference>
<dbReference type="PROSITE" id="PS51880">
    <property type="entry name" value="TGS"/>
    <property type="match status" value="1"/>
</dbReference>
<comment type="catalytic activity">
    <reaction evidence="8">
        <text>GTP + ATP = guanosine 3'-diphosphate 5'-triphosphate + AMP</text>
        <dbReference type="Rhea" id="RHEA:22088"/>
        <dbReference type="ChEBI" id="CHEBI:30616"/>
        <dbReference type="ChEBI" id="CHEBI:37565"/>
        <dbReference type="ChEBI" id="CHEBI:142410"/>
        <dbReference type="ChEBI" id="CHEBI:456215"/>
        <dbReference type="EC" id="2.7.6.5"/>
    </reaction>
</comment>
<dbReference type="RefSeq" id="WP_103748189.1">
    <property type="nucleotide sequence ID" value="NZ_JAHBMK020000001.1"/>
</dbReference>
<keyword evidence="4" id="KW-0547">Nucleotide-binding</keyword>
<dbReference type="Pfam" id="PF02824">
    <property type="entry name" value="TGS"/>
    <property type="match status" value="1"/>
</dbReference>
<dbReference type="PANTHER" id="PTHR21262">
    <property type="entry name" value="GUANOSINE-3',5'-BIS DIPHOSPHATE 3'-PYROPHOSPHOHYDROLASE"/>
    <property type="match status" value="1"/>
</dbReference>
<evidence type="ECO:0000256" key="4">
    <source>
        <dbReference type="ARBA" id="ARBA00023134"/>
    </source>
</evidence>
<feature type="domain" description="HD" evidence="12">
    <location>
        <begin position="50"/>
        <end position="149"/>
    </location>
</feature>
<comment type="pathway">
    <text evidence="1">Purine metabolism; ppGpp biosynthesis; ppGpp from GTP: step 1/2.</text>
</comment>
<evidence type="ECO:0000259" key="12">
    <source>
        <dbReference type="PROSITE" id="PS51831"/>
    </source>
</evidence>
<evidence type="ECO:0000256" key="10">
    <source>
        <dbReference type="SAM" id="MobiDB-lite"/>
    </source>
</evidence>
<dbReference type="EC" id="2.7.6.5" evidence="2"/>
<evidence type="ECO:0000256" key="1">
    <source>
        <dbReference type="ARBA" id="ARBA00004976"/>
    </source>
</evidence>
<keyword evidence="15" id="KW-1185">Reference proteome</keyword>
<accession>A0ABT9DMT6</accession>
<dbReference type="Gene3D" id="3.30.70.260">
    <property type="match status" value="1"/>
</dbReference>
<dbReference type="SUPFAM" id="SSF81301">
    <property type="entry name" value="Nucleotidyltransferase"/>
    <property type="match status" value="1"/>
</dbReference>
<dbReference type="InterPro" id="IPR045865">
    <property type="entry name" value="ACT-like_dom_sf"/>
</dbReference>
<evidence type="ECO:0000313" key="15">
    <source>
        <dbReference type="Proteomes" id="UP001177121"/>
    </source>
</evidence>
<evidence type="ECO:0000313" key="14">
    <source>
        <dbReference type="EMBL" id="MDO8225993.1"/>
    </source>
</evidence>
<comment type="caution">
    <text evidence="14">The sequence shown here is derived from an EMBL/GenBank/DDBJ whole genome shotgun (WGS) entry which is preliminary data.</text>
</comment>
<comment type="function">
    <text evidence="9">In eubacteria ppGpp (guanosine 3'-diphosphate 5'-diphosphate) is a mediator of the stringent response that coordinates a variety of cellular activities in response to changes in nutritional abundance.</text>
</comment>
<evidence type="ECO:0000256" key="3">
    <source>
        <dbReference type="ARBA" id="ARBA00019852"/>
    </source>
</evidence>
<dbReference type="PROSITE" id="PS51671">
    <property type="entry name" value="ACT"/>
    <property type="match status" value="1"/>
</dbReference>
<dbReference type="GO" id="GO:0008728">
    <property type="term" value="F:GTP diphosphokinase activity"/>
    <property type="evidence" value="ECO:0007669"/>
    <property type="project" value="UniProtKB-EC"/>
</dbReference>
<dbReference type="InterPro" id="IPR002912">
    <property type="entry name" value="ACT_dom"/>
</dbReference>
<evidence type="ECO:0000256" key="9">
    <source>
        <dbReference type="RuleBase" id="RU003847"/>
    </source>
</evidence>
<protein>
    <recommendedName>
        <fullName evidence="3">GTP pyrophosphokinase</fullName>
        <ecNumber evidence="2">2.7.6.5</ecNumber>
    </recommendedName>
    <alternativeName>
        <fullName evidence="6">(p)ppGpp synthase</fullName>
    </alternativeName>
    <alternativeName>
        <fullName evidence="5">ATP:GTP 3'-pyrophosphotransferase</fullName>
    </alternativeName>
    <alternativeName>
        <fullName evidence="7">ppGpp synthase I</fullName>
    </alternativeName>
</protein>
<gene>
    <name evidence="14" type="primary">relA</name>
    <name evidence="14" type="ORF">KHP33_014255</name>
</gene>
<proteinExistence type="inferred from homology"/>
<evidence type="ECO:0000259" key="13">
    <source>
        <dbReference type="PROSITE" id="PS51880"/>
    </source>
</evidence>
<name>A0ABT9DMT6_9BACI</name>
<dbReference type="PANTHER" id="PTHR21262:SF31">
    <property type="entry name" value="GTP PYROPHOSPHOKINASE"/>
    <property type="match status" value="1"/>
</dbReference>
<dbReference type="SMART" id="SM00954">
    <property type="entry name" value="RelA_SpoT"/>
    <property type="match status" value="1"/>
</dbReference>
<dbReference type="Pfam" id="PF19296">
    <property type="entry name" value="RelA_AH_RIS"/>
    <property type="match status" value="1"/>
</dbReference>
<dbReference type="InterPro" id="IPR006674">
    <property type="entry name" value="HD_domain"/>
</dbReference>
<evidence type="ECO:0000256" key="6">
    <source>
        <dbReference type="ARBA" id="ARBA00032407"/>
    </source>
</evidence>
<sequence length="734" mass="84803">MANEQVLTAEQVIDKARSYLSDEHIAFVEKAYLYAEDAHREQYRKSGEPYIIHPIQVAGILVDLEMDPSTIAGGFLHDVVEDTDVTLDDLKEAFSEEVAMLVDGVTKLGKIKYKSQEEQQAENHRKMFVAMAQDIRVILIKLADRLHNMRTLKHLPQEKQRRISNETLEIFAPLAHRLGISKIKWELEDTALRYLNPQQYYRIVNLMKKKRAERELYVDEVVNEVKKRVEEVNIKADFSGRPKHIYSIYRKMVLQNKQFNEIYDLLAVRILVNSIKDCYAVLGIIHTCWKPMPGRFKDYIAMPKPNMYQSLHTTVIGPKGDPLEVQIRTFEMHEIAEYGVAAHWAYKEGKASSEGATFEKKLSWFREILEFQNESTDAEEFMESLKIDLFSDMVYVFTPKGDVIELPSGSVPIDFSYRIHSEIGNKTIGAKVNGKMVTLDHKLRTGDIVEILTSKHSYGPSQDWVKLAQTSQAKHKIRQFFKKQRREENVEKGRELVEKEIKNLDFEVKDVLTPENIQKVADKFNFSNEEDMYAAVGYNGITALQVANRLTEKERKQRDQEEQEKIVQEVTAESKPYPQGRKREAGVRVKGIDNLLVRLSKCCNPVPGDDIVGFITKGRGVSVHREDCPNVKTNEAQERLIPVEWEHESQVQKRKEYNVEIEILGYDRRGLLNEVLQAVNETKTNISSVSGKSDRNKVATIHMAIFIQNINHLHKVVERIKQIRDIYSVRRVMN</sequence>
<feature type="domain" description="TGS" evidence="13">
    <location>
        <begin position="392"/>
        <end position="453"/>
    </location>
</feature>
<evidence type="ECO:0000256" key="7">
    <source>
        <dbReference type="ARBA" id="ARBA00033308"/>
    </source>
</evidence>
<dbReference type="Pfam" id="PF04607">
    <property type="entry name" value="RelA_SpoT"/>
    <property type="match status" value="1"/>
</dbReference>
<dbReference type="CDD" id="cd00077">
    <property type="entry name" value="HDc"/>
    <property type="match status" value="1"/>
</dbReference>
<dbReference type="InterPro" id="IPR007685">
    <property type="entry name" value="RelA_SpoT"/>
</dbReference>
<dbReference type="InterPro" id="IPR004811">
    <property type="entry name" value="RelA/Spo_fam"/>
</dbReference>
<organism evidence="14 15">
    <name type="scientific">Bacillus cabrialesii subsp. tritici</name>
    <dbReference type="NCBI Taxonomy" id="2944916"/>
    <lineage>
        <taxon>Bacteria</taxon>
        <taxon>Bacillati</taxon>
        <taxon>Bacillota</taxon>
        <taxon>Bacilli</taxon>
        <taxon>Bacillales</taxon>
        <taxon>Bacillaceae</taxon>
        <taxon>Bacillus</taxon>
        <taxon>Bacillus cabrialesii</taxon>
    </lineage>
</organism>
<evidence type="ECO:0000259" key="11">
    <source>
        <dbReference type="PROSITE" id="PS51671"/>
    </source>
</evidence>
<dbReference type="SUPFAM" id="SSF81271">
    <property type="entry name" value="TGS-like"/>
    <property type="match status" value="1"/>
</dbReference>
<reference evidence="14" key="1">
    <citation type="submission" date="2023-07" db="EMBL/GenBank/DDBJ databases">
        <title>Biological control against Fusarium languescens, the causal agent of wilt in Jalapeno peppers, by a novel bacterial subspecies: Bacillus cabrialesii subsp. tritici TSO2.</title>
        <authorList>
            <person name="Montoya-Martinez A.C."/>
            <person name="Figueroa-Brambila K.M."/>
            <person name="Escalante-Beltran A."/>
            <person name="Lopez-Montoya N.D."/>
            <person name="Valenzuela-Ruiz V."/>
            <person name="Parra-Cota F.I."/>
            <person name="Estrada Alvarado M.I."/>
            <person name="De Los Santos Villalobos S."/>
        </authorList>
    </citation>
    <scope>NUCLEOTIDE SEQUENCE</scope>
    <source>
        <strain evidence="14">TSO2</strain>
    </source>
</reference>
<dbReference type="PROSITE" id="PS51831">
    <property type="entry name" value="HD"/>
    <property type="match status" value="1"/>
</dbReference>
<dbReference type="SUPFAM" id="SSF109604">
    <property type="entry name" value="HD-domain/PDEase-like"/>
    <property type="match status" value="1"/>
</dbReference>
<keyword evidence="14" id="KW-0808">Transferase</keyword>
<dbReference type="InterPro" id="IPR012676">
    <property type="entry name" value="TGS-like"/>
</dbReference>
<dbReference type="Gene3D" id="3.30.460.10">
    <property type="entry name" value="Beta Polymerase, domain 2"/>
    <property type="match status" value="1"/>
</dbReference>
<evidence type="ECO:0000256" key="8">
    <source>
        <dbReference type="ARBA" id="ARBA00048244"/>
    </source>
</evidence>
<evidence type="ECO:0000256" key="2">
    <source>
        <dbReference type="ARBA" id="ARBA00013251"/>
    </source>
</evidence>
<dbReference type="EMBL" id="JAHBMK020000001">
    <property type="protein sequence ID" value="MDO8225993.1"/>
    <property type="molecule type" value="Genomic_DNA"/>
</dbReference>
<dbReference type="InterPro" id="IPR003607">
    <property type="entry name" value="HD/PDEase_dom"/>
</dbReference>
<dbReference type="InterPro" id="IPR004095">
    <property type="entry name" value="TGS"/>
</dbReference>
<dbReference type="Proteomes" id="UP001177121">
    <property type="component" value="Unassembled WGS sequence"/>
</dbReference>
<dbReference type="InterPro" id="IPR045600">
    <property type="entry name" value="RelA/SpoT_AH_RIS"/>
</dbReference>
<feature type="compositionally biased region" description="Basic and acidic residues" evidence="10">
    <location>
        <begin position="554"/>
        <end position="567"/>
    </location>
</feature>
<feature type="region of interest" description="Disordered" evidence="10">
    <location>
        <begin position="554"/>
        <end position="583"/>
    </location>
</feature>
<keyword evidence="4" id="KW-0342">GTP-binding</keyword>
<dbReference type="Pfam" id="PF13328">
    <property type="entry name" value="HD_4"/>
    <property type="match status" value="1"/>
</dbReference>
<dbReference type="SUPFAM" id="SSF55021">
    <property type="entry name" value="ACT-like"/>
    <property type="match status" value="1"/>
</dbReference>